<dbReference type="Pfam" id="PF07738">
    <property type="entry name" value="Sad1_UNC"/>
    <property type="match status" value="1"/>
</dbReference>
<keyword evidence="4" id="KW-0472">Membrane</keyword>
<evidence type="ECO:0000256" key="3">
    <source>
        <dbReference type="ARBA" id="ARBA00023054"/>
    </source>
</evidence>
<dbReference type="GO" id="GO:0043495">
    <property type="term" value="F:protein-membrane adaptor activity"/>
    <property type="evidence" value="ECO:0007669"/>
    <property type="project" value="TreeGrafter"/>
</dbReference>
<gene>
    <name evidence="7" type="ORF">AAFF_G00100510</name>
</gene>
<organism evidence="7 8">
    <name type="scientific">Aldrovandia affinis</name>
    <dbReference type="NCBI Taxonomy" id="143900"/>
    <lineage>
        <taxon>Eukaryota</taxon>
        <taxon>Metazoa</taxon>
        <taxon>Chordata</taxon>
        <taxon>Craniata</taxon>
        <taxon>Vertebrata</taxon>
        <taxon>Euteleostomi</taxon>
        <taxon>Actinopterygii</taxon>
        <taxon>Neopterygii</taxon>
        <taxon>Teleostei</taxon>
        <taxon>Notacanthiformes</taxon>
        <taxon>Halosauridae</taxon>
        <taxon>Aldrovandia</taxon>
    </lineage>
</organism>
<name>A0AAD7WB62_9TELE</name>
<comment type="subcellular location">
    <subcellularLocation>
        <location evidence="5">Nucleus inner membrane</location>
        <topology evidence="5">Single-pass type II membrane protein</topology>
    </subcellularLocation>
</comment>
<comment type="caution">
    <text evidence="7">The sequence shown here is derived from an EMBL/GenBank/DDBJ whole genome shotgun (WGS) entry which is preliminary data.</text>
</comment>
<dbReference type="InterPro" id="IPR012919">
    <property type="entry name" value="SUN_dom"/>
</dbReference>
<evidence type="ECO:0000313" key="7">
    <source>
        <dbReference type="EMBL" id="KAJ8390671.1"/>
    </source>
</evidence>
<reference evidence="7" key="1">
    <citation type="journal article" date="2023" name="Science">
        <title>Genome structures resolve the early diversification of teleost fishes.</title>
        <authorList>
            <person name="Parey E."/>
            <person name="Louis A."/>
            <person name="Montfort J."/>
            <person name="Bouchez O."/>
            <person name="Roques C."/>
            <person name="Iampietro C."/>
            <person name="Lluch J."/>
            <person name="Castinel A."/>
            <person name="Donnadieu C."/>
            <person name="Desvignes T."/>
            <person name="Floi Bucao C."/>
            <person name="Jouanno E."/>
            <person name="Wen M."/>
            <person name="Mejri S."/>
            <person name="Dirks R."/>
            <person name="Jansen H."/>
            <person name="Henkel C."/>
            <person name="Chen W.J."/>
            <person name="Zahm M."/>
            <person name="Cabau C."/>
            <person name="Klopp C."/>
            <person name="Thompson A.W."/>
            <person name="Robinson-Rechavi M."/>
            <person name="Braasch I."/>
            <person name="Lecointre G."/>
            <person name="Bobe J."/>
            <person name="Postlethwait J.H."/>
            <person name="Berthelot C."/>
            <person name="Roest Crollius H."/>
            <person name="Guiguen Y."/>
        </authorList>
    </citation>
    <scope>NUCLEOTIDE SEQUENCE</scope>
    <source>
        <strain evidence="7">NC1722</strain>
    </source>
</reference>
<accession>A0AAD7WB62</accession>
<keyword evidence="1" id="KW-0812">Transmembrane</keyword>
<keyword evidence="3" id="KW-0175">Coiled coil</keyword>
<dbReference type="PANTHER" id="PTHR12911">
    <property type="entry name" value="SAD1/UNC-84-LIKE PROTEIN-RELATED"/>
    <property type="match status" value="1"/>
</dbReference>
<evidence type="ECO:0000256" key="2">
    <source>
        <dbReference type="ARBA" id="ARBA00022989"/>
    </source>
</evidence>
<sequence>MRWLLDTRPDGTLAPRAVRGKGEARFSVAGGSEGGVSDRVSVSAGGSILSTRCSETYETKTALMSLFSLPLWYFSQSPRVVIQPDVYPGNCWAFKGSQGYLVIRLSLKVRPSAFSLEHIPKSLSPTGNISSAPRQFSVYGLDDEAQEEGKMLGQYTYLEDGDSLQTFPVLEEGDQSYQIIEMRVLSNWGHPEYTCLYRFRVHGVPDRK</sequence>
<evidence type="ECO:0000256" key="1">
    <source>
        <dbReference type="ARBA" id="ARBA00022692"/>
    </source>
</evidence>
<keyword evidence="2" id="KW-1133">Transmembrane helix</keyword>
<dbReference type="GO" id="GO:0034993">
    <property type="term" value="C:meiotic nuclear membrane microtubule tethering complex"/>
    <property type="evidence" value="ECO:0007669"/>
    <property type="project" value="TreeGrafter"/>
</dbReference>
<feature type="domain" description="SUN" evidence="6">
    <location>
        <begin position="45"/>
        <end position="206"/>
    </location>
</feature>
<dbReference type="AlphaFoldDB" id="A0AAD7WB62"/>
<protein>
    <recommendedName>
        <fullName evidence="6">SUN domain-containing protein</fullName>
    </recommendedName>
</protein>
<evidence type="ECO:0000256" key="4">
    <source>
        <dbReference type="ARBA" id="ARBA00023136"/>
    </source>
</evidence>
<dbReference type="PROSITE" id="PS51469">
    <property type="entry name" value="SUN"/>
    <property type="match status" value="1"/>
</dbReference>
<dbReference type="Proteomes" id="UP001221898">
    <property type="component" value="Unassembled WGS sequence"/>
</dbReference>
<proteinExistence type="predicted"/>
<evidence type="ECO:0000256" key="5">
    <source>
        <dbReference type="ARBA" id="ARBA00037816"/>
    </source>
</evidence>
<dbReference type="GO" id="GO:0005637">
    <property type="term" value="C:nuclear inner membrane"/>
    <property type="evidence" value="ECO:0007669"/>
    <property type="project" value="UniProtKB-SubCell"/>
</dbReference>
<keyword evidence="8" id="KW-1185">Reference proteome</keyword>
<dbReference type="InterPro" id="IPR045119">
    <property type="entry name" value="SUN1-5"/>
</dbReference>
<evidence type="ECO:0000313" key="8">
    <source>
        <dbReference type="Proteomes" id="UP001221898"/>
    </source>
</evidence>
<evidence type="ECO:0000259" key="6">
    <source>
        <dbReference type="PROSITE" id="PS51469"/>
    </source>
</evidence>
<dbReference type="PANTHER" id="PTHR12911:SF23">
    <property type="entry name" value="SUN DOMAIN-CONTAINING PROTEIN 1"/>
    <property type="match status" value="1"/>
</dbReference>
<dbReference type="EMBL" id="JAINUG010000166">
    <property type="protein sequence ID" value="KAJ8390671.1"/>
    <property type="molecule type" value="Genomic_DNA"/>
</dbReference>
<dbReference type="FunFam" id="2.60.120.260:FF:000009">
    <property type="entry name" value="SUN domain-containing protein 1 isoform X1"/>
    <property type="match status" value="1"/>
</dbReference>
<dbReference type="Gene3D" id="2.60.120.260">
    <property type="entry name" value="Galactose-binding domain-like"/>
    <property type="match status" value="1"/>
</dbReference>